<accession>A0A484HDB7</accession>
<proteinExistence type="inferred from homology"/>
<comment type="similarity">
    <text evidence="3">Belongs to the glycosyltransferase 2 family.</text>
</comment>
<evidence type="ECO:0000259" key="13">
    <source>
        <dbReference type="Pfam" id="PF00535"/>
    </source>
</evidence>
<feature type="domain" description="Glycosyltransferase 2-like" evidence="13">
    <location>
        <begin position="4"/>
        <end position="174"/>
    </location>
</feature>
<comment type="pathway">
    <text evidence="2">Protein modification; protein glycosylation.</text>
</comment>
<evidence type="ECO:0000256" key="1">
    <source>
        <dbReference type="ARBA" id="ARBA00004389"/>
    </source>
</evidence>
<gene>
    <name evidence="14" type="ORF">EPICR_120062</name>
</gene>
<evidence type="ECO:0000256" key="2">
    <source>
        <dbReference type="ARBA" id="ARBA00004922"/>
    </source>
</evidence>
<evidence type="ECO:0000256" key="9">
    <source>
        <dbReference type="ARBA" id="ARBA00022968"/>
    </source>
</evidence>
<dbReference type="GO" id="GO:0004581">
    <property type="term" value="F:dolichyl-phosphate beta-glucosyltransferase activity"/>
    <property type="evidence" value="ECO:0007669"/>
    <property type="project" value="UniProtKB-EC"/>
</dbReference>
<dbReference type="AlphaFoldDB" id="A0A484HDB7"/>
<evidence type="ECO:0000256" key="5">
    <source>
        <dbReference type="ARBA" id="ARBA00022676"/>
    </source>
</evidence>
<evidence type="ECO:0000256" key="4">
    <source>
        <dbReference type="ARBA" id="ARBA00012583"/>
    </source>
</evidence>
<keyword evidence="6 14" id="KW-0808">Transferase</keyword>
<dbReference type="EC" id="2.4.1.117" evidence="4"/>
<keyword evidence="9" id="KW-0735">Signal-anchor</keyword>
<protein>
    <recommendedName>
        <fullName evidence="4">dolichyl-phosphate beta-glucosyltransferase</fullName>
        <ecNumber evidence="4">2.4.1.117</ecNumber>
    </recommendedName>
</protein>
<organism evidence="14">
    <name type="scientific">uncultured Desulfobacteraceae bacterium</name>
    <dbReference type="NCBI Taxonomy" id="218296"/>
    <lineage>
        <taxon>Bacteria</taxon>
        <taxon>Pseudomonadati</taxon>
        <taxon>Thermodesulfobacteriota</taxon>
        <taxon>Desulfobacteria</taxon>
        <taxon>Desulfobacterales</taxon>
        <taxon>Desulfobacteraceae</taxon>
        <taxon>environmental samples</taxon>
    </lineage>
</organism>
<evidence type="ECO:0000256" key="7">
    <source>
        <dbReference type="ARBA" id="ARBA00022692"/>
    </source>
</evidence>
<dbReference type="Gene3D" id="3.90.550.10">
    <property type="entry name" value="Spore Coat Polysaccharide Biosynthesis Protein SpsA, Chain A"/>
    <property type="match status" value="1"/>
</dbReference>
<evidence type="ECO:0000256" key="3">
    <source>
        <dbReference type="ARBA" id="ARBA00006739"/>
    </source>
</evidence>
<evidence type="ECO:0000313" key="14">
    <source>
        <dbReference type="EMBL" id="VEN73164.1"/>
    </source>
</evidence>
<comment type="catalytic activity">
    <reaction evidence="12">
        <text>a di-trans,poly-cis-dolichyl phosphate + UDP-alpha-D-glucose = a di-trans,poly-cis-dolichyl beta-D-glucosyl phosphate + UDP</text>
        <dbReference type="Rhea" id="RHEA:15401"/>
        <dbReference type="Rhea" id="RHEA-COMP:19498"/>
        <dbReference type="Rhea" id="RHEA-COMP:19502"/>
        <dbReference type="ChEBI" id="CHEBI:57525"/>
        <dbReference type="ChEBI" id="CHEBI:57683"/>
        <dbReference type="ChEBI" id="CHEBI:58223"/>
        <dbReference type="ChEBI" id="CHEBI:58885"/>
        <dbReference type="EC" id="2.4.1.117"/>
    </reaction>
    <physiologicalReaction direction="left-to-right" evidence="12">
        <dbReference type="Rhea" id="RHEA:15402"/>
    </physiologicalReaction>
</comment>
<keyword evidence="7" id="KW-0812">Transmembrane</keyword>
<dbReference type="PANTHER" id="PTHR10859">
    <property type="entry name" value="GLYCOSYL TRANSFERASE"/>
    <property type="match status" value="1"/>
</dbReference>
<keyword evidence="10" id="KW-1133">Transmembrane helix</keyword>
<dbReference type="SUPFAM" id="SSF53448">
    <property type="entry name" value="Nucleotide-diphospho-sugar transferases"/>
    <property type="match status" value="1"/>
</dbReference>
<dbReference type="CDD" id="cd04188">
    <property type="entry name" value="DPG_synthase"/>
    <property type="match status" value="1"/>
</dbReference>
<evidence type="ECO:0000256" key="6">
    <source>
        <dbReference type="ARBA" id="ARBA00022679"/>
    </source>
</evidence>
<dbReference type="GO" id="GO:0006487">
    <property type="term" value="P:protein N-linked glycosylation"/>
    <property type="evidence" value="ECO:0007669"/>
    <property type="project" value="TreeGrafter"/>
</dbReference>
<keyword evidence="5" id="KW-0328">Glycosyltransferase</keyword>
<dbReference type="InterPro" id="IPR029044">
    <property type="entry name" value="Nucleotide-diphossugar_trans"/>
</dbReference>
<dbReference type="PANTHER" id="PTHR10859:SF91">
    <property type="entry name" value="DOLICHYL-PHOSPHATE BETA-GLUCOSYLTRANSFERASE"/>
    <property type="match status" value="1"/>
</dbReference>
<dbReference type="InterPro" id="IPR035518">
    <property type="entry name" value="DPG_synthase"/>
</dbReference>
<name>A0A484HDB7_9BACT</name>
<comment type="subcellular location">
    <subcellularLocation>
        <location evidence="1">Endoplasmic reticulum membrane</location>
        <topology evidence="1">Single-pass membrane protein</topology>
    </subcellularLocation>
</comment>
<evidence type="ECO:0000256" key="11">
    <source>
        <dbReference type="ARBA" id="ARBA00023136"/>
    </source>
</evidence>
<evidence type="ECO:0000256" key="8">
    <source>
        <dbReference type="ARBA" id="ARBA00022824"/>
    </source>
</evidence>
<evidence type="ECO:0000256" key="10">
    <source>
        <dbReference type="ARBA" id="ARBA00022989"/>
    </source>
</evidence>
<dbReference type="Pfam" id="PF00535">
    <property type="entry name" value="Glycos_transf_2"/>
    <property type="match status" value="1"/>
</dbReference>
<dbReference type="EMBL" id="CAACVI010000004">
    <property type="protein sequence ID" value="VEN73164.1"/>
    <property type="molecule type" value="Genomic_DNA"/>
</dbReference>
<reference evidence="14" key="1">
    <citation type="submission" date="2019-01" db="EMBL/GenBank/DDBJ databases">
        <authorList>
            <consortium name="Genoscope - CEA"/>
            <person name="William W."/>
        </authorList>
    </citation>
    <scope>NUCLEOTIDE SEQUENCE</scope>
    <source>
        <strain evidence="14">CR-1</strain>
    </source>
</reference>
<keyword evidence="8" id="KW-0256">Endoplasmic reticulum</keyword>
<dbReference type="InterPro" id="IPR001173">
    <property type="entry name" value="Glyco_trans_2-like"/>
</dbReference>
<evidence type="ECO:0000256" key="12">
    <source>
        <dbReference type="ARBA" id="ARBA00045097"/>
    </source>
</evidence>
<keyword evidence="11" id="KW-0472">Membrane</keyword>
<sequence length="240" mass="26927">MKLSVVIPAYNEEDRIVHTLERSRAFLEGRPYSSEIIVVSDGSSDDTVAVANDFSPGKNVSIQALEYHPNQGKGYATRYGMLRASGDLIMFMDADYSVPMEMADTAMDLIRRGHDIAIASRAVSGAVVTSGQGFFRALSGKMYTLIQNLHLGISYKDTQCGFKMFTRTAARTLFSQSLLNSVIFDPEILWLAKKKGFKTAEFPVTWTHHEDSRIQYDSVGKFLFIFQELFSIKKRHSKPS</sequence>